<proteinExistence type="inferred from homology"/>
<dbReference type="GO" id="GO:0006406">
    <property type="term" value="P:mRNA export from nucleus"/>
    <property type="evidence" value="ECO:0007669"/>
    <property type="project" value="UniProtKB-UniRule"/>
</dbReference>
<evidence type="ECO:0000256" key="8">
    <source>
        <dbReference type="ARBA" id="ARBA00023159"/>
    </source>
</evidence>
<gene>
    <name evidence="12" type="ORF">PDE001_LOCUS4160</name>
</gene>
<keyword evidence="8 11" id="KW-0010">Activator</keyword>
<dbReference type="GO" id="GO:0005654">
    <property type="term" value="C:nucleoplasm"/>
    <property type="evidence" value="ECO:0007669"/>
    <property type="project" value="UniProtKB-SubCell"/>
</dbReference>
<dbReference type="GO" id="GO:0006325">
    <property type="term" value="P:chromatin organization"/>
    <property type="evidence" value="ECO:0007669"/>
    <property type="project" value="UniProtKB-KW"/>
</dbReference>
<accession>A0AAV0TXH2</accession>
<comment type="caution">
    <text evidence="12">The sequence shown here is derived from an EMBL/GenBank/DDBJ whole genome shotgun (WGS) entry which is preliminary data.</text>
</comment>
<sequence>MEVDGQQKDEEAKMRITKRFVQSGEKEKLKEFLRFKLLECGWRDAMKQECKVVIRNKGIDHVTVEDLVEEITFQGRALVPGDVKNEILEKIKMFIKKEGEVTSEKSVTNLS</sequence>
<evidence type="ECO:0000256" key="11">
    <source>
        <dbReference type="HAMAP-Rule" id="MF_03046"/>
    </source>
</evidence>
<keyword evidence="7 11" id="KW-0805">Transcription regulation</keyword>
<organism evidence="12 13">
    <name type="scientific">Peronospora destructor</name>
    <dbReference type="NCBI Taxonomy" id="86335"/>
    <lineage>
        <taxon>Eukaryota</taxon>
        <taxon>Sar</taxon>
        <taxon>Stramenopiles</taxon>
        <taxon>Oomycota</taxon>
        <taxon>Peronosporomycetes</taxon>
        <taxon>Peronosporales</taxon>
        <taxon>Peronosporaceae</taxon>
        <taxon>Peronospora</taxon>
    </lineage>
</organism>
<evidence type="ECO:0000256" key="1">
    <source>
        <dbReference type="ARBA" id="ARBA00004642"/>
    </source>
</evidence>
<evidence type="ECO:0000256" key="2">
    <source>
        <dbReference type="ARBA" id="ARBA00022448"/>
    </source>
</evidence>
<dbReference type="InterPro" id="IPR038212">
    <property type="entry name" value="TF_EnY2_sf"/>
</dbReference>
<evidence type="ECO:0000256" key="3">
    <source>
        <dbReference type="ARBA" id="ARBA00022816"/>
    </source>
</evidence>
<dbReference type="PANTHER" id="PTHR12514">
    <property type="entry name" value="ENHANCER OF YELLOW 2 TRANSCRIPTION FACTOR"/>
    <property type="match status" value="1"/>
</dbReference>
<keyword evidence="2 11" id="KW-0813">Transport</keyword>
<keyword evidence="13" id="KW-1185">Reference proteome</keyword>
<dbReference type="GO" id="GO:0003713">
    <property type="term" value="F:transcription coactivator activity"/>
    <property type="evidence" value="ECO:0007669"/>
    <property type="project" value="UniProtKB-UniRule"/>
</dbReference>
<keyword evidence="10 11" id="KW-0539">Nucleus</keyword>
<keyword evidence="6 11" id="KW-0811">Translocation</keyword>
<dbReference type="HAMAP" id="MF_03046">
    <property type="entry name" value="ENY2_Sus1"/>
    <property type="match status" value="1"/>
</dbReference>
<keyword evidence="4 11" id="KW-0156">Chromatin regulator</keyword>
<dbReference type="GO" id="GO:0071819">
    <property type="term" value="C:DUBm complex"/>
    <property type="evidence" value="ECO:0007669"/>
    <property type="project" value="UniProtKB-UniRule"/>
</dbReference>
<keyword evidence="5 11" id="KW-0653">Protein transport</keyword>
<dbReference type="GO" id="GO:0070390">
    <property type="term" value="C:transcription export complex 2"/>
    <property type="evidence" value="ECO:0007669"/>
    <property type="project" value="UniProtKB-UniRule"/>
</dbReference>
<dbReference type="Proteomes" id="UP001162029">
    <property type="component" value="Unassembled WGS sequence"/>
</dbReference>
<protein>
    <recommendedName>
        <fullName evidence="11">Transcription and mRNA export factor ENY2</fullName>
    </recommendedName>
    <alternativeName>
        <fullName evidence="11">Enhancer of yellow 2 transcription factor homolog</fullName>
    </alternativeName>
</protein>
<evidence type="ECO:0000256" key="9">
    <source>
        <dbReference type="ARBA" id="ARBA00023163"/>
    </source>
</evidence>
<reference evidence="12" key="1">
    <citation type="submission" date="2022-12" db="EMBL/GenBank/DDBJ databases">
        <authorList>
            <person name="Webb A."/>
        </authorList>
    </citation>
    <scope>NUCLEOTIDE SEQUENCE</scope>
    <source>
        <strain evidence="12">Pd1</strain>
    </source>
</reference>
<dbReference type="GO" id="GO:0005643">
    <property type="term" value="C:nuclear pore"/>
    <property type="evidence" value="ECO:0007669"/>
    <property type="project" value="UniProtKB-UniRule"/>
</dbReference>
<name>A0AAV0TXH2_9STRA</name>
<dbReference type="GO" id="GO:0006368">
    <property type="term" value="P:transcription elongation by RNA polymerase II"/>
    <property type="evidence" value="ECO:0007669"/>
    <property type="project" value="UniProtKB-UniRule"/>
</dbReference>
<dbReference type="EMBL" id="CANTFM010000734">
    <property type="protein sequence ID" value="CAI5729010.1"/>
    <property type="molecule type" value="Genomic_DNA"/>
</dbReference>
<dbReference type="AlphaFoldDB" id="A0AAV0TXH2"/>
<evidence type="ECO:0000256" key="5">
    <source>
        <dbReference type="ARBA" id="ARBA00022927"/>
    </source>
</evidence>
<comment type="subunit">
    <text evidence="11">Component of the nuclear pore complex (NPC)-associated TREX-2 complex (transcription and export complex 2). Component of the SAGA transcription coactivator-HAT complex. Within the SAGA complex, participates to a subcomplex of SAGA called the DUB module (deubiquitination module).</text>
</comment>
<comment type="similarity">
    <text evidence="11">Belongs to the ENY2 family.</text>
</comment>
<dbReference type="Gene3D" id="1.10.246.140">
    <property type="match status" value="1"/>
</dbReference>
<keyword evidence="9 11" id="KW-0804">Transcription</keyword>
<dbReference type="Pfam" id="PF10163">
    <property type="entry name" value="EnY2"/>
    <property type="match status" value="1"/>
</dbReference>
<evidence type="ECO:0000256" key="10">
    <source>
        <dbReference type="ARBA" id="ARBA00023242"/>
    </source>
</evidence>
<dbReference type="GO" id="GO:0015031">
    <property type="term" value="P:protein transport"/>
    <property type="evidence" value="ECO:0007669"/>
    <property type="project" value="UniProtKB-KW"/>
</dbReference>
<evidence type="ECO:0000256" key="7">
    <source>
        <dbReference type="ARBA" id="ARBA00023015"/>
    </source>
</evidence>
<comment type="subcellular location">
    <subcellularLocation>
        <location evidence="1 11">Nucleus</location>
        <location evidence="1 11">Nucleoplasm</location>
    </subcellularLocation>
</comment>
<evidence type="ECO:0000256" key="6">
    <source>
        <dbReference type="ARBA" id="ARBA00023010"/>
    </source>
</evidence>
<dbReference type="FunFam" id="1.10.246.140:FF:000001">
    <property type="entry name" value="Transcription and mRNA export factor ENY2"/>
    <property type="match status" value="1"/>
</dbReference>
<keyword evidence="3 11" id="KW-0509">mRNA transport</keyword>
<dbReference type="InterPro" id="IPR018783">
    <property type="entry name" value="TF_ENY2"/>
</dbReference>
<dbReference type="GO" id="GO:0000124">
    <property type="term" value="C:SAGA complex"/>
    <property type="evidence" value="ECO:0007669"/>
    <property type="project" value="UniProtKB-UniRule"/>
</dbReference>
<evidence type="ECO:0000256" key="4">
    <source>
        <dbReference type="ARBA" id="ARBA00022853"/>
    </source>
</evidence>
<evidence type="ECO:0000313" key="12">
    <source>
        <dbReference type="EMBL" id="CAI5729010.1"/>
    </source>
</evidence>
<comment type="function">
    <text evidence="11">Involved in mRNA export coupled transcription activation by association with both the TREX-2 and the SAGA complexes. The transcription regulatory histone acetylation (HAT) complex SAGA is a multiprotein complex that activates transcription by remodeling chromatin and mediating histone acetylation and deubiquitination. Within the SAGA complex, participates to a subcomplex that specifically deubiquitinates histones. The SAGA complex is recruited to specific gene promoters by activators, where it is required for transcription. The TREX-2 complex functions in docking export-competent ribonucleoprotein particles (mRNPs) to the nuclear entrance of the nuclear pore complex (nuclear basket). TREX-2 participates in mRNA export and accurate chromatin positioning in the nucleus by tethering genes to the nuclear periphery.</text>
</comment>
<evidence type="ECO:0000313" key="13">
    <source>
        <dbReference type="Proteomes" id="UP001162029"/>
    </source>
</evidence>